<dbReference type="EMBL" id="CP101751">
    <property type="protein sequence ID" value="UUC45578.1"/>
    <property type="molecule type" value="Genomic_DNA"/>
</dbReference>
<sequence>MTKEEVIYFNIPAGQTFDAFRQVLPEGTMLGTVIFHNDRDNNYIQAAIKNDAGVEISKMQHIANYRSRNANYEQGMKPIPMNPFGKTYTLEIKLAEALATDFVGQAIFIYKQNECY</sequence>
<evidence type="ECO:0000313" key="1">
    <source>
        <dbReference type="EMBL" id="UUC45578.1"/>
    </source>
</evidence>
<proteinExistence type="predicted"/>
<reference evidence="1" key="1">
    <citation type="submission" date="2022-07" db="EMBL/GenBank/DDBJ databases">
        <title>Isolation, identification, and degradation of a PFOSA degrading strain from sewage treatment plant.</title>
        <authorList>
            <person name="Zhang L."/>
            <person name="Huo Y."/>
        </authorList>
    </citation>
    <scope>NUCLEOTIDE SEQUENCE</scope>
    <source>
        <strain evidence="1">C1</strain>
    </source>
</reference>
<evidence type="ECO:0000313" key="2">
    <source>
        <dbReference type="Proteomes" id="UP001059844"/>
    </source>
</evidence>
<organism evidence="1 2">
    <name type="scientific">Flavobacterium cerinum</name>
    <dbReference type="NCBI Taxonomy" id="2502784"/>
    <lineage>
        <taxon>Bacteria</taxon>
        <taxon>Pseudomonadati</taxon>
        <taxon>Bacteroidota</taxon>
        <taxon>Flavobacteriia</taxon>
        <taxon>Flavobacteriales</taxon>
        <taxon>Flavobacteriaceae</taxon>
        <taxon>Flavobacterium</taxon>
    </lineage>
</organism>
<dbReference type="Proteomes" id="UP001059844">
    <property type="component" value="Chromosome"/>
</dbReference>
<dbReference type="RefSeq" id="WP_256551271.1">
    <property type="nucleotide sequence ID" value="NZ_CP101751.1"/>
</dbReference>
<accession>A0ABY5IRY6</accession>
<gene>
    <name evidence="1" type="ORF">NOX80_18400</name>
</gene>
<protein>
    <submittedName>
        <fullName evidence="1">Uncharacterized protein</fullName>
    </submittedName>
</protein>
<name>A0ABY5IRY6_9FLAO</name>
<keyword evidence="2" id="KW-1185">Reference proteome</keyword>